<keyword evidence="8" id="KW-1003">Cell membrane</keyword>
<evidence type="ECO:0000256" key="7">
    <source>
        <dbReference type="ARBA" id="ARBA00023014"/>
    </source>
</evidence>
<dbReference type="GO" id="GO:0051539">
    <property type="term" value="F:4 iron, 4 sulfur cluster binding"/>
    <property type="evidence" value="ECO:0007669"/>
    <property type="project" value="UniProtKB-KW"/>
</dbReference>
<evidence type="ECO:0000256" key="6">
    <source>
        <dbReference type="ARBA" id="ARBA00023004"/>
    </source>
</evidence>
<evidence type="ECO:0000259" key="10">
    <source>
        <dbReference type="PROSITE" id="PS51379"/>
    </source>
</evidence>
<dbReference type="NCBIfam" id="NF003454">
    <property type="entry name" value="PRK05035.1"/>
    <property type="match status" value="1"/>
</dbReference>
<dbReference type="AlphaFoldDB" id="A0P5N8"/>
<organism evidence="11 12">
    <name type="scientific">Methylophilales bacterium HTCC2181</name>
    <dbReference type="NCBI Taxonomy" id="383631"/>
    <lineage>
        <taxon>Bacteria</taxon>
        <taxon>Pseudomonadati</taxon>
        <taxon>Pseudomonadota</taxon>
        <taxon>Betaproteobacteria</taxon>
        <taxon>Nitrosomonadales</taxon>
        <taxon>OM43 clade</taxon>
    </lineage>
</organism>
<dbReference type="Pfam" id="PF13375">
    <property type="entry name" value="RnfC_N"/>
    <property type="match status" value="1"/>
</dbReference>
<feature type="binding site" evidence="8">
    <location>
        <position position="411"/>
    </location>
    <ligand>
        <name>[4Fe-4S] cluster</name>
        <dbReference type="ChEBI" id="CHEBI:49883"/>
        <label>2</label>
    </ligand>
</feature>
<feature type="binding site" evidence="8">
    <location>
        <position position="379"/>
    </location>
    <ligand>
        <name>[4Fe-4S] cluster</name>
        <dbReference type="ChEBI" id="CHEBI:49883"/>
        <label>2</label>
    </ligand>
</feature>
<dbReference type="Gene3D" id="3.40.50.11540">
    <property type="entry name" value="NADH-ubiquinone oxidoreductase 51kDa subunit"/>
    <property type="match status" value="1"/>
</dbReference>
<sequence>MNIIDTIFKFNGGIKADTKKSVSTVRPIKKIKMPKQLILPLRQHVGKVAKLKVNIGEKVLKGQLLAEADGNVSAAIHAPTSGTVASLEKQLIPHPSGLPDYCVTLIPDGKDTWVEKKPINWKKIDRKETIKKISESGIVGLGGATFPTHLKLNNNNEVKTLIVNAAECEPYITCDDMLMREKSAELIEGIRLALHLLGAQNAIIGIEDNKPEAIEKLALLIKNDANISIKIVPTIYPSGDAKRLIYLITGIQIAKGKRSTEYGMQMFNVATIIALYKFIHCGEPSITRIITITGKVRTPNNYEVLFGTPLSDLIIDAGGKASQNGSFIMGGPMMGYKLPSVNVPVTKAMNCVIDAEPEMIENNNPVLPCIRCAKCAEACPVNLQPQELFWFSQSNQFEKAENYNLFDCIECGCCSYVCPSNIPLVQYYRYAKSEIISDRYAKEEADIARERNDFRLERLQREKEERAKKIAERKANTSSDEKSKVIDEKRKAITEALERVKQEGVSEKND</sequence>
<feature type="domain" description="4Fe-4S ferredoxin-type" evidence="10">
    <location>
        <begin position="399"/>
        <end position="428"/>
    </location>
</feature>
<proteinExistence type="inferred from homology"/>
<dbReference type="HAMAP" id="MF_00461">
    <property type="entry name" value="RsxC_RnfC"/>
    <property type="match status" value="1"/>
</dbReference>
<feature type="binding site" evidence="8">
    <location>
        <position position="414"/>
    </location>
    <ligand>
        <name>[4Fe-4S] cluster</name>
        <dbReference type="ChEBI" id="CHEBI:49883"/>
        <label>2</label>
    </ligand>
</feature>
<dbReference type="NCBIfam" id="TIGR01945">
    <property type="entry name" value="rnfC"/>
    <property type="match status" value="1"/>
</dbReference>
<dbReference type="InterPro" id="IPR017900">
    <property type="entry name" value="4Fe4S_Fe_S_CS"/>
</dbReference>
<feature type="binding site" evidence="8">
    <location>
        <position position="369"/>
    </location>
    <ligand>
        <name>[4Fe-4S] cluster</name>
        <dbReference type="ChEBI" id="CHEBI:49883"/>
        <label>1</label>
    </ligand>
</feature>
<dbReference type="Pfam" id="PF10531">
    <property type="entry name" value="SLBB"/>
    <property type="match status" value="1"/>
</dbReference>
<dbReference type="Pfam" id="PF12838">
    <property type="entry name" value="Fer4_7"/>
    <property type="match status" value="1"/>
</dbReference>
<keyword evidence="4 8" id="KW-0677">Repeat</keyword>
<dbReference type="Gene3D" id="2.40.50.100">
    <property type="match status" value="1"/>
</dbReference>
<keyword evidence="8" id="KW-1278">Translocase</keyword>
<dbReference type="GO" id="GO:0022900">
    <property type="term" value="P:electron transport chain"/>
    <property type="evidence" value="ECO:0007669"/>
    <property type="project" value="UniProtKB-UniRule"/>
</dbReference>
<keyword evidence="11" id="KW-0830">Ubiquinone</keyword>
<comment type="function">
    <text evidence="8">Part of a membrane-bound complex that couples electron transfer with translocation of ions across the membrane.</text>
</comment>
<dbReference type="EMBL" id="AAUX01000001">
    <property type="protein sequence ID" value="EAV46848.1"/>
    <property type="molecule type" value="Genomic_DNA"/>
</dbReference>
<keyword evidence="8" id="KW-0997">Cell inner membrane</keyword>
<feature type="binding site" evidence="8">
    <location>
        <position position="408"/>
    </location>
    <ligand>
        <name>[4Fe-4S] cluster</name>
        <dbReference type="ChEBI" id="CHEBI:49883"/>
        <label>2</label>
    </ligand>
</feature>
<dbReference type="InterPro" id="IPR026902">
    <property type="entry name" value="RnfC_N"/>
</dbReference>
<comment type="cofactor">
    <cofactor evidence="8">
        <name>[4Fe-4S] cluster</name>
        <dbReference type="ChEBI" id="CHEBI:49883"/>
    </cofactor>
    <text evidence="8">Binds 2 [4Fe-4S] clusters per subunit.</text>
</comment>
<dbReference type="OrthoDB" id="9767754at2"/>
<keyword evidence="3 8" id="KW-0479">Metal-binding</keyword>
<dbReference type="PROSITE" id="PS00198">
    <property type="entry name" value="4FE4S_FER_1"/>
    <property type="match status" value="1"/>
</dbReference>
<dbReference type="InterPro" id="IPR019554">
    <property type="entry name" value="Soluble_ligand-bd"/>
</dbReference>
<dbReference type="Gene3D" id="3.30.70.20">
    <property type="match status" value="1"/>
</dbReference>
<dbReference type="GO" id="GO:0005886">
    <property type="term" value="C:plasma membrane"/>
    <property type="evidence" value="ECO:0007669"/>
    <property type="project" value="UniProtKB-SubCell"/>
</dbReference>
<evidence type="ECO:0000256" key="8">
    <source>
        <dbReference type="HAMAP-Rule" id="MF_00461"/>
    </source>
</evidence>
<dbReference type="SUPFAM" id="SSF46548">
    <property type="entry name" value="alpha-helical ferredoxin"/>
    <property type="match status" value="1"/>
</dbReference>
<comment type="subcellular location">
    <subcellularLocation>
        <location evidence="8">Cell inner membrane</location>
        <topology evidence="8">Peripheral membrane protein</topology>
    </subcellularLocation>
</comment>
<feature type="domain" description="4Fe-4S ferredoxin-type" evidence="10">
    <location>
        <begin position="359"/>
        <end position="389"/>
    </location>
</feature>
<dbReference type="InterPro" id="IPR010208">
    <property type="entry name" value="Ion_transpt_RnfC/RsxC"/>
</dbReference>
<accession>A0P5N8</accession>
<dbReference type="GO" id="GO:0046872">
    <property type="term" value="F:metal ion binding"/>
    <property type="evidence" value="ECO:0007669"/>
    <property type="project" value="UniProtKB-KW"/>
</dbReference>
<evidence type="ECO:0000256" key="2">
    <source>
        <dbReference type="ARBA" id="ARBA00022485"/>
    </source>
</evidence>
<dbReference type="InterPro" id="IPR011538">
    <property type="entry name" value="Nuo51_FMN-bd"/>
</dbReference>
<protein>
    <recommendedName>
        <fullName evidence="8">Ion-translocating oxidoreductase complex subunit C</fullName>
        <ecNumber evidence="8">7.-.-.-</ecNumber>
    </recommendedName>
    <alternativeName>
        <fullName evidence="8">Rnf electron transport complex subunit C</fullName>
    </alternativeName>
</protein>
<evidence type="ECO:0000256" key="3">
    <source>
        <dbReference type="ARBA" id="ARBA00022723"/>
    </source>
</evidence>
<dbReference type="Proteomes" id="UP000054262">
    <property type="component" value="Unassembled WGS sequence"/>
</dbReference>
<keyword evidence="8" id="KW-0472">Membrane</keyword>
<dbReference type="PANTHER" id="PTHR43034">
    <property type="entry name" value="ION-TRANSLOCATING OXIDOREDUCTASE COMPLEX SUBUNIT C"/>
    <property type="match status" value="1"/>
</dbReference>
<feature type="binding site" evidence="8">
    <location>
        <position position="418"/>
    </location>
    <ligand>
        <name>[4Fe-4S] cluster</name>
        <dbReference type="ChEBI" id="CHEBI:49883"/>
        <label>1</label>
    </ligand>
</feature>
<dbReference type="InterPro" id="IPR017896">
    <property type="entry name" value="4Fe4S_Fe-S-bd"/>
</dbReference>
<dbReference type="SUPFAM" id="SSF142019">
    <property type="entry name" value="Nqo1 FMN-binding domain-like"/>
    <property type="match status" value="1"/>
</dbReference>
<dbReference type="Pfam" id="PF01512">
    <property type="entry name" value="Complex1_51K"/>
    <property type="match status" value="1"/>
</dbReference>
<feature type="region of interest" description="Disordered" evidence="9">
    <location>
        <begin position="466"/>
        <end position="487"/>
    </location>
</feature>
<comment type="similarity">
    <text evidence="8">Belongs to the 4Fe4S bacterial-type ferredoxin family. RnfC subfamily.</text>
</comment>
<keyword evidence="6 8" id="KW-0408">Iron</keyword>
<evidence type="ECO:0000256" key="4">
    <source>
        <dbReference type="ARBA" id="ARBA00022737"/>
    </source>
</evidence>
<dbReference type="EC" id="7.-.-.-" evidence="8"/>
<keyword evidence="12" id="KW-1185">Reference proteome</keyword>
<keyword evidence="7 8" id="KW-0411">Iron-sulfur</keyword>
<feature type="binding site" evidence="8">
    <location>
        <position position="372"/>
    </location>
    <ligand>
        <name>[4Fe-4S] cluster</name>
        <dbReference type="ChEBI" id="CHEBI:49883"/>
        <label>1</label>
    </ligand>
</feature>
<name>A0P5N8_9PROT</name>
<keyword evidence="1 8" id="KW-0813">Transport</keyword>
<reference evidence="11 12" key="1">
    <citation type="submission" date="2006-11" db="EMBL/GenBank/DDBJ databases">
        <authorList>
            <person name="Giovannoni S."/>
            <person name="Vergin K."/>
            <person name="Ferriera S."/>
            <person name="Johnson J."/>
            <person name="Kravitz S."/>
            <person name="Beeson K."/>
            <person name="Sutton G."/>
            <person name="Rogers Y.-H."/>
            <person name="Friedman R."/>
            <person name="Frazier M."/>
            <person name="Venter J.C."/>
        </authorList>
    </citation>
    <scope>NUCLEOTIDE SEQUENCE [LARGE SCALE GENOMIC DNA]</scope>
    <source>
        <strain evidence="11 12">HTCC2181</strain>
    </source>
</reference>
<dbReference type="PANTHER" id="PTHR43034:SF2">
    <property type="entry name" value="ION-TRANSLOCATING OXIDOREDUCTASE COMPLEX SUBUNIT C"/>
    <property type="match status" value="1"/>
</dbReference>
<evidence type="ECO:0000256" key="9">
    <source>
        <dbReference type="SAM" id="MobiDB-lite"/>
    </source>
</evidence>
<gene>
    <name evidence="8" type="primary">rnfC</name>
    <name evidence="11" type="ORF">MB2181_02205</name>
</gene>
<evidence type="ECO:0000313" key="11">
    <source>
        <dbReference type="EMBL" id="EAV46848.1"/>
    </source>
</evidence>
<evidence type="ECO:0000256" key="1">
    <source>
        <dbReference type="ARBA" id="ARBA00022448"/>
    </source>
</evidence>
<feature type="binding site" evidence="8">
    <location>
        <position position="375"/>
    </location>
    <ligand>
        <name>[4Fe-4S] cluster</name>
        <dbReference type="ChEBI" id="CHEBI:49883"/>
        <label>1</label>
    </ligand>
</feature>
<evidence type="ECO:0000313" key="12">
    <source>
        <dbReference type="Proteomes" id="UP000054262"/>
    </source>
</evidence>
<keyword evidence="5 8" id="KW-0249">Electron transport</keyword>
<dbReference type="Gene3D" id="3.10.20.600">
    <property type="match status" value="1"/>
</dbReference>
<evidence type="ECO:0000256" key="5">
    <source>
        <dbReference type="ARBA" id="ARBA00022982"/>
    </source>
</evidence>
<dbReference type="PROSITE" id="PS51379">
    <property type="entry name" value="4FE4S_FER_2"/>
    <property type="match status" value="2"/>
</dbReference>
<keyword evidence="2 8" id="KW-0004">4Fe-4S</keyword>
<comment type="subunit">
    <text evidence="8">The complex is composed of six subunits: RnfA, RnfB, RnfC, RnfD, RnfE and RnfG.</text>
</comment>
<dbReference type="GO" id="GO:0009055">
    <property type="term" value="F:electron transfer activity"/>
    <property type="evidence" value="ECO:0007669"/>
    <property type="project" value="InterPro"/>
</dbReference>
<dbReference type="InterPro" id="IPR037225">
    <property type="entry name" value="Nuo51_FMN-bd_sf"/>
</dbReference>
<comment type="caution">
    <text evidence="11">The sequence shown here is derived from an EMBL/GenBank/DDBJ whole genome shotgun (WGS) entry which is preliminary data.</text>
</comment>